<dbReference type="EMBL" id="RBTN01000145">
    <property type="protein sequence ID" value="RMT76294.1"/>
    <property type="molecule type" value="Genomic_DNA"/>
</dbReference>
<organism evidence="1 2">
    <name type="scientific">Pseudomonas savastanoi pv. nerii</name>
    <dbReference type="NCBI Taxonomy" id="360921"/>
    <lineage>
        <taxon>Bacteria</taxon>
        <taxon>Pseudomonadati</taxon>
        <taxon>Pseudomonadota</taxon>
        <taxon>Gammaproteobacteria</taxon>
        <taxon>Pseudomonadales</taxon>
        <taxon>Pseudomonadaceae</taxon>
        <taxon>Pseudomonas</taxon>
    </lineage>
</organism>
<comment type="caution">
    <text evidence="1">The sequence shown here is derived from an EMBL/GenBank/DDBJ whole genome shotgun (WGS) entry which is preliminary data.</text>
</comment>
<name>A0AB74BK41_PSESS</name>
<gene>
    <name evidence="1" type="ORF">ALP42_02906</name>
</gene>
<evidence type="ECO:0000313" key="2">
    <source>
        <dbReference type="Proteomes" id="UP000268636"/>
    </source>
</evidence>
<accession>A0AB74BK41</accession>
<sequence length="49" mass="5449">MLLLPDEHQWTDISKIQVQAKKGIQYGLVSVAPPCECPERIAPVHAQPI</sequence>
<dbReference type="Proteomes" id="UP000268636">
    <property type="component" value="Unassembled WGS sequence"/>
</dbReference>
<evidence type="ECO:0000313" key="1">
    <source>
        <dbReference type="EMBL" id="RMT76294.1"/>
    </source>
</evidence>
<reference evidence="1 2" key="1">
    <citation type="submission" date="2018-08" db="EMBL/GenBank/DDBJ databases">
        <title>Recombination of ecologically and evolutionarily significant loci maintains genetic cohesion in the Pseudomonas syringae species complex.</title>
        <authorList>
            <person name="Dillon M."/>
            <person name="Thakur S."/>
            <person name="Almeida R.N.D."/>
            <person name="Weir B.S."/>
            <person name="Guttman D.S."/>
        </authorList>
    </citation>
    <scope>NUCLEOTIDE SEQUENCE [LARGE SCALE GENOMIC DNA]</scope>
    <source>
        <strain evidence="1 2">ICMP 13786</strain>
    </source>
</reference>
<protein>
    <submittedName>
        <fullName evidence="1">Uncharacterized protein</fullName>
    </submittedName>
</protein>
<dbReference type="AlphaFoldDB" id="A0AB74BK41"/>
<proteinExistence type="predicted"/>